<reference evidence="1 2" key="2">
    <citation type="submission" date="2015-05" db="EMBL/GenBank/DDBJ databases">
        <authorList>
            <person name="Morales-Cruz A."/>
            <person name="Amrine K.C."/>
            <person name="Cantu D."/>
        </authorList>
    </citation>
    <scope>NUCLEOTIDE SEQUENCE [LARGE SCALE GENOMIC DNA]</scope>
    <source>
        <strain evidence="1">UCRPC4</strain>
    </source>
</reference>
<dbReference type="AlphaFoldDB" id="A0A0G2GVH9"/>
<evidence type="ECO:0000313" key="1">
    <source>
        <dbReference type="EMBL" id="KKY27258.1"/>
    </source>
</evidence>
<dbReference type="EMBL" id="LCWF01000026">
    <property type="protein sequence ID" value="KKY27258.1"/>
    <property type="molecule type" value="Genomic_DNA"/>
</dbReference>
<dbReference type="Proteomes" id="UP000053317">
    <property type="component" value="Unassembled WGS sequence"/>
</dbReference>
<protein>
    <submittedName>
        <fullName evidence="1">Uncharacterized protein</fullName>
    </submittedName>
</protein>
<comment type="caution">
    <text evidence="1">The sequence shown here is derived from an EMBL/GenBank/DDBJ whole genome shotgun (WGS) entry which is preliminary data.</text>
</comment>
<name>A0A0G2GVH9_PHACM</name>
<organism evidence="1 2">
    <name type="scientific">Phaeomoniella chlamydospora</name>
    <name type="common">Phaeoacremonium chlamydosporum</name>
    <dbReference type="NCBI Taxonomy" id="158046"/>
    <lineage>
        <taxon>Eukaryota</taxon>
        <taxon>Fungi</taxon>
        <taxon>Dikarya</taxon>
        <taxon>Ascomycota</taxon>
        <taxon>Pezizomycotina</taxon>
        <taxon>Eurotiomycetes</taxon>
        <taxon>Chaetothyriomycetidae</taxon>
        <taxon>Phaeomoniellales</taxon>
        <taxon>Phaeomoniellaceae</taxon>
        <taxon>Phaeomoniella</taxon>
    </lineage>
</organism>
<sequence>MTCLSDLGLVLTDDREELAARLSPLLKEIHGLMSCDNELSKMVGYSVKERNENDKKRLAKLLDYKGPDDDTLAVLEKHRDQWLRDPYSFWIRPSPRVIESLNPEVYIVGCYLQTHRDDA</sequence>
<gene>
    <name evidence="1" type="ORF">UCRPC4_g01159</name>
</gene>
<reference evidence="1 2" key="1">
    <citation type="submission" date="2015-05" db="EMBL/GenBank/DDBJ databases">
        <title>Distinctive expansion of gene families associated with plant cell wall degradation and secondary metabolism in the genomes of grapevine trunk pathogens.</title>
        <authorList>
            <person name="Lawrence D.P."/>
            <person name="Travadon R."/>
            <person name="Rolshausen P.E."/>
            <person name="Baumgartner K."/>
        </authorList>
    </citation>
    <scope>NUCLEOTIDE SEQUENCE [LARGE SCALE GENOMIC DNA]</scope>
    <source>
        <strain evidence="1">UCRPC4</strain>
    </source>
</reference>
<accession>A0A0G2GVH9</accession>
<evidence type="ECO:0000313" key="2">
    <source>
        <dbReference type="Proteomes" id="UP000053317"/>
    </source>
</evidence>
<proteinExistence type="predicted"/>
<keyword evidence="2" id="KW-1185">Reference proteome</keyword>
<dbReference type="OrthoDB" id="4160092at2759"/>